<feature type="domain" description="CCHC-type" evidence="2">
    <location>
        <begin position="194"/>
        <end position="209"/>
    </location>
</feature>
<reference evidence="3" key="1">
    <citation type="journal article" date="2023" name="Mol. Phylogenet. Evol.">
        <title>Genome-scale phylogeny and comparative genomics of the fungal order Sordariales.</title>
        <authorList>
            <person name="Hensen N."/>
            <person name="Bonometti L."/>
            <person name="Westerberg I."/>
            <person name="Brannstrom I.O."/>
            <person name="Guillou S."/>
            <person name="Cros-Aarteil S."/>
            <person name="Calhoun S."/>
            <person name="Haridas S."/>
            <person name="Kuo A."/>
            <person name="Mondo S."/>
            <person name="Pangilinan J."/>
            <person name="Riley R."/>
            <person name="LaButti K."/>
            <person name="Andreopoulos B."/>
            <person name="Lipzen A."/>
            <person name="Chen C."/>
            <person name="Yan M."/>
            <person name="Daum C."/>
            <person name="Ng V."/>
            <person name="Clum A."/>
            <person name="Steindorff A."/>
            <person name="Ohm R.A."/>
            <person name="Martin F."/>
            <person name="Silar P."/>
            <person name="Natvig D.O."/>
            <person name="Lalanne C."/>
            <person name="Gautier V."/>
            <person name="Ament-Velasquez S.L."/>
            <person name="Kruys A."/>
            <person name="Hutchinson M.I."/>
            <person name="Powell A.J."/>
            <person name="Barry K."/>
            <person name="Miller A.N."/>
            <person name="Grigoriev I.V."/>
            <person name="Debuchy R."/>
            <person name="Gladieux P."/>
            <person name="Hiltunen Thoren M."/>
            <person name="Johannesson H."/>
        </authorList>
    </citation>
    <scope>NUCLEOTIDE SEQUENCE</scope>
    <source>
        <strain evidence="3">CBS 731.68</strain>
    </source>
</reference>
<accession>A0AAN6TPL7</accession>
<dbReference type="PROSITE" id="PS50158">
    <property type="entry name" value="ZF_CCHC"/>
    <property type="match status" value="1"/>
</dbReference>
<comment type="caution">
    <text evidence="3">The sequence shown here is derived from an EMBL/GenBank/DDBJ whole genome shotgun (WGS) entry which is preliminary data.</text>
</comment>
<dbReference type="Gene3D" id="4.10.60.10">
    <property type="entry name" value="Zinc finger, CCHC-type"/>
    <property type="match status" value="1"/>
</dbReference>
<keyword evidence="1" id="KW-0862">Zinc</keyword>
<dbReference type="Pfam" id="PF00098">
    <property type="entry name" value="zf-CCHC"/>
    <property type="match status" value="1"/>
</dbReference>
<organism evidence="3 4">
    <name type="scientific">Parathielavia appendiculata</name>
    <dbReference type="NCBI Taxonomy" id="2587402"/>
    <lineage>
        <taxon>Eukaryota</taxon>
        <taxon>Fungi</taxon>
        <taxon>Dikarya</taxon>
        <taxon>Ascomycota</taxon>
        <taxon>Pezizomycotina</taxon>
        <taxon>Sordariomycetes</taxon>
        <taxon>Sordariomycetidae</taxon>
        <taxon>Sordariales</taxon>
        <taxon>Chaetomiaceae</taxon>
        <taxon>Parathielavia</taxon>
    </lineage>
</organism>
<reference evidence="3" key="2">
    <citation type="submission" date="2023-05" db="EMBL/GenBank/DDBJ databases">
        <authorList>
            <consortium name="Lawrence Berkeley National Laboratory"/>
            <person name="Steindorff A."/>
            <person name="Hensen N."/>
            <person name="Bonometti L."/>
            <person name="Westerberg I."/>
            <person name="Brannstrom I.O."/>
            <person name="Guillou S."/>
            <person name="Cros-Aarteil S."/>
            <person name="Calhoun S."/>
            <person name="Haridas S."/>
            <person name="Kuo A."/>
            <person name="Mondo S."/>
            <person name="Pangilinan J."/>
            <person name="Riley R."/>
            <person name="Labutti K."/>
            <person name="Andreopoulos B."/>
            <person name="Lipzen A."/>
            <person name="Chen C."/>
            <person name="Yanf M."/>
            <person name="Daum C."/>
            <person name="Ng V."/>
            <person name="Clum A."/>
            <person name="Ohm R."/>
            <person name="Martin F."/>
            <person name="Silar P."/>
            <person name="Natvig D."/>
            <person name="Lalanne C."/>
            <person name="Gautier V."/>
            <person name="Ament-Velasquez S.L."/>
            <person name="Kruys A."/>
            <person name="Hutchinson M.I."/>
            <person name="Powell A.J."/>
            <person name="Barry K."/>
            <person name="Miller A.N."/>
            <person name="Grigoriev I.V."/>
            <person name="Debuchy R."/>
            <person name="Gladieux P."/>
            <person name="Thoren M.H."/>
            <person name="Johannesson H."/>
        </authorList>
    </citation>
    <scope>NUCLEOTIDE SEQUENCE</scope>
    <source>
        <strain evidence="3">CBS 731.68</strain>
    </source>
</reference>
<proteinExistence type="predicted"/>
<gene>
    <name evidence="3" type="ORF">N657DRAFT_583874</name>
</gene>
<keyword evidence="1" id="KW-0479">Metal-binding</keyword>
<dbReference type="GO" id="GO:0008270">
    <property type="term" value="F:zinc ion binding"/>
    <property type="evidence" value="ECO:0007669"/>
    <property type="project" value="UniProtKB-KW"/>
</dbReference>
<dbReference type="SUPFAM" id="SSF57756">
    <property type="entry name" value="Retrovirus zinc finger-like domains"/>
    <property type="match status" value="1"/>
</dbReference>
<sequence>MRKPISLVTVTTHCTVDMTRVPEEHIGEATPVALRKLIENEMRAPGDQPKWRCVAVTRDRGNNNRIRILGRNEDEVKKIKDIIEAKKTPDTRVLRDQLYPVKVDNVNRTAVIDHEGRVLPGATEALSQENEVQIAKMAWLSRKDAAKAYGSMVVYVTKAGDARRLLLLNDGFFYAGGESGYTGIFERRMRPEQCYNCQQIGHKAFQCKNAHVCARCAKVGHHHSGCSEVVTKCVLCSGPHESFSRNCQRLYPSRHE</sequence>
<dbReference type="InterPro" id="IPR036875">
    <property type="entry name" value="Znf_CCHC_sf"/>
</dbReference>
<keyword evidence="1" id="KW-0863">Zinc-finger</keyword>
<protein>
    <recommendedName>
        <fullName evidence="2">CCHC-type domain-containing protein</fullName>
    </recommendedName>
</protein>
<dbReference type="InterPro" id="IPR001878">
    <property type="entry name" value="Znf_CCHC"/>
</dbReference>
<dbReference type="SMART" id="SM00343">
    <property type="entry name" value="ZnF_C2HC"/>
    <property type="match status" value="2"/>
</dbReference>
<dbReference type="EMBL" id="MU853273">
    <property type="protein sequence ID" value="KAK4118287.1"/>
    <property type="molecule type" value="Genomic_DNA"/>
</dbReference>
<dbReference type="Proteomes" id="UP001302602">
    <property type="component" value="Unassembled WGS sequence"/>
</dbReference>
<dbReference type="RefSeq" id="XP_062642060.1">
    <property type="nucleotide sequence ID" value="XM_062789707.1"/>
</dbReference>
<dbReference type="GeneID" id="87826477"/>
<dbReference type="GO" id="GO:0003676">
    <property type="term" value="F:nucleic acid binding"/>
    <property type="evidence" value="ECO:0007669"/>
    <property type="project" value="InterPro"/>
</dbReference>
<dbReference type="AlphaFoldDB" id="A0AAN6TPL7"/>
<evidence type="ECO:0000259" key="2">
    <source>
        <dbReference type="PROSITE" id="PS50158"/>
    </source>
</evidence>
<evidence type="ECO:0000313" key="3">
    <source>
        <dbReference type="EMBL" id="KAK4118287.1"/>
    </source>
</evidence>
<evidence type="ECO:0000313" key="4">
    <source>
        <dbReference type="Proteomes" id="UP001302602"/>
    </source>
</evidence>
<keyword evidence="4" id="KW-1185">Reference proteome</keyword>
<evidence type="ECO:0000256" key="1">
    <source>
        <dbReference type="PROSITE-ProRule" id="PRU00047"/>
    </source>
</evidence>
<name>A0AAN6TPL7_9PEZI</name>